<evidence type="ECO:0000256" key="3">
    <source>
        <dbReference type="ARBA" id="ARBA00022452"/>
    </source>
</evidence>
<accession>A0ABT3D0N1</accession>
<evidence type="ECO:0000313" key="10">
    <source>
        <dbReference type="EMBL" id="MCV9389295.1"/>
    </source>
</evidence>
<feature type="chain" id="PRO_5046270995" evidence="8">
    <location>
        <begin position="22"/>
        <end position="995"/>
    </location>
</feature>
<dbReference type="EMBL" id="JAOYOD010000001">
    <property type="protein sequence ID" value="MCV9389295.1"/>
    <property type="molecule type" value="Genomic_DNA"/>
</dbReference>
<feature type="signal peptide" evidence="8">
    <location>
        <begin position="1"/>
        <end position="21"/>
    </location>
</feature>
<dbReference type="InterPro" id="IPR036942">
    <property type="entry name" value="Beta-barrel_TonB_sf"/>
</dbReference>
<protein>
    <submittedName>
        <fullName evidence="10">TonB-dependent receptor</fullName>
    </submittedName>
</protein>
<dbReference type="PROSITE" id="PS52016">
    <property type="entry name" value="TONB_DEPENDENT_REC_3"/>
    <property type="match status" value="1"/>
</dbReference>
<feature type="domain" description="TonB-dependent receptor plug" evidence="9">
    <location>
        <begin position="115"/>
        <end position="238"/>
    </location>
</feature>
<keyword evidence="5 7" id="KW-0472">Membrane</keyword>
<proteinExistence type="inferred from homology"/>
<gene>
    <name evidence="10" type="ORF">N7U62_21700</name>
</gene>
<evidence type="ECO:0000259" key="9">
    <source>
        <dbReference type="Pfam" id="PF07715"/>
    </source>
</evidence>
<dbReference type="NCBIfam" id="TIGR04056">
    <property type="entry name" value="OMP_RagA_SusC"/>
    <property type="match status" value="1"/>
</dbReference>
<dbReference type="Gene3D" id="2.60.40.1120">
    <property type="entry name" value="Carboxypeptidase-like, regulatory domain"/>
    <property type="match status" value="1"/>
</dbReference>
<dbReference type="InterPro" id="IPR012910">
    <property type="entry name" value="Plug_dom"/>
</dbReference>
<reference evidence="10 11" key="1">
    <citation type="submission" date="2022-10" db="EMBL/GenBank/DDBJ databases">
        <title>Comparative genomics and taxonomic characterization of three novel marine species of genus Reichenbachiella exhibiting antioxidant and polysaccharide degradation activities.</title>
        <authorList>
            <person name="Muhammad N."/>
            <person name="Lee Y.-J."/>
            <person name="Ko J."/>
            <person name="Kim S.-G."/>
        </authorList>
    </citation>
    <scope>NUCLEOTIDE SEQUENCE [LARGE SCALE GENOMIC DNA]</scope>
    <source>
        <strain evidence="10 11">ABR2-5</strain>
    </source>
</reference>
<dbReference type="Proteomes" id="UP001300692">
    <property type="component" value="Unassembled WGS sequence"/>
</dbReference>
<dbReference type="InterPro" id="IPR008969">
    <property type="entry name" value="CarboxyPept-like_regulatory"/>
</dbReference>
<evidence type="ECO:0000256" key="7">
    <source>
        <dbReference type="PROSITE-ProRule" id="PRU01360"/>
    </source>
</evidence>
<keyword evidence="11" id="KW-1185">Reference proteome</keyword>
<keyword evidence="2 7" id="KW-0813">Transport</keyword>
<keyword evidence="4 7" id="KW-0812">Transmembrane</keyword>
<dbReference type="RefSeq" id="WP_264140218.1">
    <property type="nucleotide sequence ID" value="NZ_JAOYOD010000001.1"/>
</dbReference>
<dbReference type="InterPro" id="IPR023997">
    <property type="entry name" value="TonB-dep_OMP_SusC/RagA_CS"/>
</dbReference>
<comment type="subcellular location">
    <subcellularLocation>
        <location evidence="1 7">Cell outer membrane</location>
        <topology evidence="1 7">Multi-pass membrane protein</topology>
    </subcellularLocation>
</comment>
<keyword evidence="8" id="KW-0732">Signal</keyword>
<dbReference type="SUPFAM" id="SSF56935">
    <property type="entry name" value="Porins"/>
    <property type="match status" value="1"/>
</dbReference>
<dbReference type="NCBIfam" id="TIGR04057">
    <property type="entry name" value="SusC_RagA_signa"/>
    <property type="match status" value="1"/>
</dbReference>
<evidence type="ECO:0000256" key="1">
    <source>
        <dbReference type="ARBA" id="ARBA00004571"/>
    </source>
</evidence>
<dbReference type="Pfam" id="PF07715">
    <property type="entry name" value="Plug"/>
    <property type="match status" value="1"/>
</dbReference>
<dbReference type="SUPFAM" id="SSF49464">
    <property type="entry name" value="Carboxypeptidase regulatory domain-like"/>
    <property type="match status" value="1"/>
</dbReference>
<dbReference type="Gene3D" id="2.40.170.20">
    <property type="entry name" value="TonB-dependent receptor, beta-barrel domain"/>
    <property type="match status" value="1"/>
</dbReference>
<dbReference type="Pfam" id="PF13715">
    <property type="entry name" value="CarbopepD_reg_2"/>
    <property type="match status" value="1"/>
</dbReference>
<evidence type="ECO:0000256" key="4">
    <source>
        <dbReference type="ARBA" id="ARBA00022692"/>
    </source>
</evidence>
<evidence type="ECO:0000256" key="8">
    <source>
        <dbReference type="SAM" id="SignalP"/>
    </source>
</evidence>
<evidence type="ECO:0000256" key="6">
    <source>
        <dbReference type="ARBA" id="ARBA00023237"/>
    </source>
</evidence>
<keyword evidence="3 7" id="KW-1134">Transmembrane beta strand</keyword>
<organism evidence="10 11">
    <name type="scientific">Reichenbachiella ulvae</name>
    <dbReference type="NCBI Taxonomy" id="2980104"/>
    <lineage>
        <taxon>Bacteria</taxon>
        <taxon>Pseudomonadati</taxon>
        <taxon>Bacteroidota</taxon>
        <taxon>Cytophagia</taxon>
        <taxon>Cytophagales</taxon>
        <taxon>Reichenbachiellaceae</taxon>
        <taxon>Reichenbachiella</taxon>
    </lineage>
</organism>
<evidence type="ECO:0000256" key="5">
    <source>
        <dbReference type="ARBA" id="ARBA00023136"/>
    </source>
</evidence>
<comment type="caution">
    <text evidence="10">The sequence shown here is derived from an EMBL/GenBank/DDBJ whole genome shotgun (WGS) entry which is preliminary data.</text>
</comment>
<sequence>MKAKITFLLMIAMSIWSVAWAQTEIQGTVRGSDGDDLIGASVLIKGTTNGTITDESGKYRLQVSDASNAILLVSYVGYKSLEIPVNGRSAIDVELPLDAEQLEEIVVVGYGASEKKDLTGSIGKISAKDFNGTNVNSAEQIMQGKVAGLNIATPGGQPGQGTRIRIRGGSSFGASNEPLYVIDGVQVGLGGESGTGNDFGKFATSPIDYLNPADIESITVLKDASASAIYGARAANGVIIITTKKGKAGSMRVDYDGNIQLGSPIGKYDVMDADEYEEALNHYGLPTDNVGNENTDWQDEILRNTVSQSHSLSLSGGTETTTYRASVLYKDQEGAMLGTGMDQLVSRLNLTQSAINNRLTLGMNIMYSNTQYDNRPTQDAMRYALLMNPSVGVKDENGDWNTQLISFNTVNPVRLLQEVQDETTKSNFIGNFTAQFDVSDHLFVNVDYGATRYNTIRQTYYPSTIGETDDLGGQGGDNIAQGGNNIFNIRATYKNTFAERHNLSVMIGHEYQKNHGQGTNFVLQGYSSDLTGFYDIGGASSLVSKNGYYNENKLASFLGRINYSFDNKYILTVNMRADGTDKVAEDYRWGLFPSFSVGWNLINESFLQGQSLFSDLKLRAGYGTIGNQDIPSYRNVYTYSPNGWNTLMGNGNRVGGIQPTREISEDLKWETTTTTNVGLDFGILDDKITGSIDLYSKTTEDLLMERGTIAPAISNTVMDNIGEISNKGIELSLNAAAVQGSDFNLNLGLVFASNKNEVVALDNEDSFIPYGPFRAPGYSLVNGMVVMPGEALTSFWGYDFVEVRNGVEYFRNAEGIEVSSGDLTDADKIITGQAAAKFTYGLTLSGNYKRFDFSMLFRGSQGNDVFNITNLINSQPSMTLGDGGQNALSGTMGEGEELTSALRQVSNRYIEDGSFFRMDNLTLGYTLNTESLPWLTRARVYAQAQNVFLISGYSGPDPEVFAIDPSFASGIQSQSYDYNIYPKSRTITLGAQISF</sequence>
<keyword evidence="6 7" id="KW-0998">Cell outer membrane</keyword>
<dbReference type="InterPro" id="IPR037066">
    <property type="entry name" value="Plug_dom_sf"/>
</dbReference>
<dbReference type="InterPro" id="IPR023996">
    <property type="entry name" value="TonB-dep_OMP_SusC/RagA"/>
</dbReference>
<name>A0ABT3D0N1_9BACT</name>
<keyword evidence="10" id="KW-0675">Receptor</keyword>
<evidence type="ECO:0000313" key="11">
    <source>
        <dbReference type="Proteomes" id="UP001300692"/>
    </source>
</evidence>
<dbReference type="InterPro" id="IPR039426">
    <property type="entry name" value="TonB-dep_rcpt-like"/>
</dbReference>
<comment type="similarity">
    <text evidence="7">Belongs to the TonB-dependent receptor family.</text>
</comment>
<evidence type="ECO:0000256" key="2">
    <source>
        <dbReference type="ARBA" id="ARBA00022448"/>
    </source>
</evidence>
<dbReference type="Gene3D" id="2.170.130.10">
    <property type="entry name" value="TonB-dependent receptor, plug domain"/>
    <property type="match status" value="1"/>
</dbReference>